<evidence type="ECO:0000256" key="1">
    <source>
        <dbReference type="ARBA" id="ARBA00023125"/>
    </source>
</evidence>
<dbReference type="GO" id="GO:0003677">
    <property type="term" value="F:DNA binding"/>
    <property type="evidence" value="ECO:0007669"/>
    <property type="project" value="UniProtKB-UniRule"/>
</dbReference>
<name>F3QU43_9BACT</name>
<organism evidence="4 5">
    <name type="scientific">Paraprevotella xylaniphila YIT 11841</name>
    <dbReference type="NCBI Taxonomy" id="762982"/>
    <lineage>
        <taxon>Bacteria</taxon>
        <taxon>Pseudomonadati</taxon>
        <taxon>Bacteroidota</taxon>
        <taxon>Bacteroidia</taxon>
        <taxon>Bacteroidales</taxon>
        <taxon>Prevotellaceae</taxon>
        <taxon>Paraprevotella</taxon>
    </lineage>
</organism>
<keyword evidence="5" id="KW-1185">Reference proteome</keyword>
<gene>
    <name evidence="4" type="ORF">HMPREF9442_01714</name>
</gene>
<accession>F3QU43</accession>
<dbReference type="STRING" id="762982.HMPREF9442_01714"/>
<dbReference type="InterPro" id="IPR009057">
    <property type="entry name" value="Homeodomain-like_sf"/>
</dbReference>
<dbReference type="Gene3D" id="1.10.357.10">
    <property type="entry name" value="Tetracycline Repressor, domain 2"/>
    <property type="match status" value="1"/>
</dbReference>
<feature type="domain" description="HTH tetR-type" evidence="3">
    <location>
        <begin position="16"/>
        <end position="76"/>
    </location>
</feature>
<dbReference type="EMBL" id="AFBR01000046">
    <property type="protein sequence ID" value="EGG54128.1"/>
    <property type="molecule type" value="Genomic_DNA"/>
</dbReference>
<dbReference type="PANTHER" id="PTHR43479">
    <property type="entry name" value="ACREF/ENVCD OPERON REPRESSOR-RELATED"/>
    <property type="match status" value="1"/>
</dbReference>
<sequence>MMNEKKKTRKARRTKADIEKAINEAARSTIMEKGFAQTTILDIIKKAKIEPATFYKRYKNLEDFYNNFTHQFDYWFSDTVKHSTSGACSEERYSNILKGLLRGLGESPLMQELLRWEVTDANDITKHTAQNRELHTLPLVGGYEETFKNTSIDINAVSALLTAGIYYLTLHSPCAPFCGIDINTEEGFKRIETSLEKLTHILFNLQGWK</sequence>
<evidence type="ECO:0000259" key="3">
    <source>
        <dbReference type="PROSITE" id="PS50977"/>
    </source>
</evidence>
<dbReference type="InterPro" id="IPR050624">
    <property type="entry name" value="HTH-type_Tx_Regulator"/>
</dbReference>
<dbReference type="Proteomes" id="UP000005546">
    <property type="component" value="Unassembled WGS sequence"/>
</dbReference>
<dbReference type="HOGENOM" id="CLU_091688_1_0_10"/>
<dbReference type="eggNOG" id="COG1309">
    <property type="taxonomic scope" value="Bacteria"/>
</dbReference>
<dbReference type="PROSITE" id="PS50977">
    <property type="entry name" value="HTH_TETR_2"/>
    <property type="match status" value="1"/>
</dbReference>
<dbReference type="AlphaFoldDB" id="F3QU43"/>
<dbReference type="Pfam" id="PF00440">
    <property type="entry name" value="TetR_N"/>
    <property type="match status" value="1"/>
</dbReference>
<comment type="caution">
    <text evidence="4">The sequence shown here is derived from an EMBL/GenBank/DDBJ whole genome shotgun (WGS) entry which is preliminary data.</text>
</comment>
<evidence type="ECO:0000256" key="2">
    <source>
        <dbReference type="PROSITE-ProRule" id="PRU00335"/>
    </source>
</evidence>
<evidence type="ECO:0000313" key="4">
    <source>
        <dbReference type="EMBL" id="EGG54128.1"/>
    </source>
</evidence>
<evidence type="ECO:0000313" key="5">
    <source>
        <dbReference type="Proteomes" id="UP000005546"/>
    </source>
</evidence>
<dbReference type="PANTHER" id="PTHR43479:SF11">
    <property type="entry name" value="ACREF_ENVCD OPERON REPRESSOR-RELATED"/>
    <property type="match status" value="1"/>
</dbReference>
<reference evidence="4 5" key="1">
    <citation type="submission" date="2011-02" db="EMBL/GenBank/DDBJ databases">
        <authorList>
            <person name="Weinstock G."/>
            <person name="Sodergren E."/>
            <person name="Clifton S."/>
            <person name="Fulton L."/>
            <person name="Fulton B."/>
            <person name="Courtney L."/>
            <person name="Fronick C."/>
            <person name="Harrison M."/>
            <person name="Strong C."/>
            <person name="Farmer C."/>
            <person name="Delahaunty K."/>
            <person name="Markovic C."/>
            <person name="Hall O."/>
            <person name="Minx P."/>
            <person name="Tomlinson C."/>
            <person name="Mitreva M."/>
            <person name="Hou S."/>
            <person name="Chen J."/>
            <person name="Wollam A."/>
            <person name="Pepin K.H."/>
            <person name="Johnson M."/>
            <person name="Bhonagiri V."/>
            <person name="Zhang X."/>
            <person name="Suruliraj S."/>
            <person name="Warren W."/>
            <person name="Chinwalla A."/>
            <person name="Mardis E.R."/>
            <person name="Wilson R.K."/>
        </authorList>
    </citation>
    <scope>NUCLEOTIDE SEQUENCE [LARGE SCALE GENOMIC DNA]</scope>
    <source>
        <strain evidence="4 5">YIT 11841</strain>
    </source>
</reference>
<dbReference type="RefSeq" id="WP_008627008.1">
    <property type="nucleotide sequence ID" value="NZ_GL883846.1"/>
</dbReference>
<dbReference type="InterPro" id="IPR001647">
    <property type="entry name" value="HTH_TetR"/>
</dbReference>
<feature type="DNA-binding region" description="H-T-H motif" evidence="2">
    <location>
        <begin position="39"/>
        <end position="58"/>
    </location>
</feature>
<keyword evidence="1 2" id="KW-0238">DNA-binding</keyword>
<dbReference type="OrthoDB" id="836882at2"/>
<protein>
    <submittedName>
        <fullName evidence="4">Transcriptional regulator, TetR family</fullName>
    </submittedName>
</protein>
<proteinExistence type="predicted"/>
<dbReference type="SUPFAM" id="SSF46689">
    <property type="entry name" value="Homeodomain-like"/>
    <property type="match status" value="1"/>
</dbReference>